<proteinExistence type="inferred from homology"/>
<dbReference type="EMBL" id="FWFD01000008">
    <property type="protein sequence ID" value="SLM85435.1"/>
    <property type="molecule type" value="Genomic_DNA"/>
</dbReference>
<dbReference type="Gene3D" id="4.10.80.30">
    <property type="entry name" value="DNA polymerase, domain 6"/>
    <property type="match status" value="1"/>
</dbReference>
<dbReference type="InterPro" id="IPR002901">
    <property type="entry name" value="MGlyc_endo_b_GlcNAc-like_dom"/>
</dbReference>
<sequence>MKKIKKYVVLTLLVGQLGIMGTKTLASELDDNQNQENRWENHEANHLIDTIGERARLLGQENDLYASVMIAQAILESGNGQSVLAQSPNYNLFGLKGSYGQESVFYYVSDDSENPDKIEFRKYSNYQESMADYVSLLNNGTEENGDLFSGAHKKEAETFEMATASLKTSYSTDKLYDQKLNEIIESNNLTRFDQWEIQPLDVQEEVVFDSTSTFILPVEGYSISSPFGNRGEEHHDGIDLAMAENSPVKAAKNGTVVDTGFNSSTGNYVIIQHEDNLFTSYFHLNSINTTSGEIVTAGQLIGLVGSTGNSTGSHLHFGVSTEMWQGYLDPASYLNF</sequence>
<gene>
    <name evidence="3" type="ORF">FM121_05005</name>
</gene>
<name>A0A1X6WME5_9ENTE</name>
<dbReference type="Gene3D" id="1.10.530.10">
    <property type="match status" value="1"/>
</dbReference>
<dbReference type="SUPFAM" id="SSF51261">
    <property type="entry name" value="Duplicated hybrid motif"/>
    <property type="match status" value="1"/>
</dbReference>
<reference evidence="4" key="1">
    <citation type="submission" date="2017-02" db="EMBL/GenBank/DDBJ databases">
        <authorList>
            <person name="Dridi B."/>
        </authorList>
    </citation>
    <scope>NUCLEOTIDE SEQUENCE [LARGE SCALE GENOMIC DNA]</scope>
    <source>
        <strain evidence="4">bH819</strain>
    </source>
</reference>
<organism evidence="3 4">
    <name type="scientific">Vagococcus fluvialis bH819</name>
    <dbReference type="NCBI Taxonomy" id="1255619"/>
    <lineage>
        <taxon>Bacteria</taxon>
        <taxon>Bacillati</taxon>
        <taxon>Bacillota</taxon>
        <taxon>Bacilli</taxon>
        <taxon>Lactobacillales</taxon>
        <taxon>Enterococcaceae</taxon>
        <taxon>Vagococcus</taxon>
    </lineage>
</organism>
<dbReference type="OrthoDB" id="2155627at2"/>
<dbReference type="SMART" id="SM00047">
    <property type="entry name" value="LYZ2"/>
    <property type="match status" value="1"/>
</dbReference>
<dbReference type="CDD" id="cd12797">
    <property type="entry name" value="M23_peptidase"/>
    <property type="match status" value="1"/>
</dbReference>
<evidence type="ECO:0000256" key="1">
    <source>
        <dbReference type="ARBA" id="ARBA00010266"/>
    </source>
</evidence>
<dbReference type="Pfam" id="PF01551">
    <property type="entry name" value="Peptidase_M23"/>
    <property type="match status" value="1"/>
</dbReference>
<accession>A0A1X6WME5</accession>
<evidence type="ECO:0000313" key="3">
    <source>
        <dbReference type="EMBL" id="SLM85435.1"/>
    </source>
</evidence>
<dbReference type="InterPro" id="IPR011055">
    <property type="entry name" value="Dup_hybrid_motif"/>
</dbReference>
<feature type="domain" description="Mannosyl-glycoprotein endo-beta-N-acetylglucosamidase-like" evidence="2">
    <location>
        <begin position="36"/>
        <end position="193"/>
    </location>
</feature>
<comment type="similarity">
    <text evidence="1">Belongs to the glycosyl hydrolase 73 family.</text>
</comment>
<dbReference type="Pfam" id="PF01832">
    <property type="entry name" value="Glucosaminidase"/>
    <property type="match status" value="1"/>
</dbReference>
<dbReference type="Proteomes" id="UP000195918">
    <property type="component" value="Unassembled WGS sequence"/>
</dbReference>
<dbReference type="InterPro" id="IPR050570">
    <property type="entry name" value="Cell_wall_metabolism_enzyme"/>
</dbReference>
<protein>
    <submittedName>
        <fullName evidence="3">Membrane proteins related to metalloendopeptidases</fullName>
    </submittedName>
</protein>
<dbReference type="RefSeq" id="WP_086951069.1">
    <property type="nucleotide sequence ID" value="NZ_FWFD01000008.1"/>
</dbReference>
<dbReference type="Gene3D" id="2.70.70.10">
    <property type="entry name" value="Glucose Permease (Domain IIA)"/>
    <property type="match status" value="1"/>
</dbReference>
<dbReference type="PANTHER" id="PTHR21666:SF270">
    <property type="entry name" value="MUREIN HYDROLASE ACTIVATOR ENVC"/>
    <property type="match status" value="1"/>
</dbReference>
<dbReference type="PANTHER" id="PTHR21666">
    <property type="entry name" value="PEPTIDASE-RELATED"/>
    <property type="match status" value="1"/>
</dbReference>
<evidence type="ECO:0000313" key="4">
    <source>
        <dbReference type="Proteomes" id="UP000195918"/>
    </source>
</evidence>
<evidence type="ECO:0000259" key="2">
    <source>
        <dbReference type="SMART" id="SM00047"/>
    </source>
</evidence>
<dbReference type="GO" id="GO:0004222">
    <property type="term" value="F:metalloendopeptidase activity"/>
    <property type="evidence" value="ECO:0007669"/>
    <property type="project" value="TreeGrafter"/>
</dbReference>
<dbReference type="InterPro" id="IPR016047">
    <property type="entry name" value="M23ase_b-sheet_dom"/>
</dbReference>
<dbReference type="GO" id="GO:0004040">
    <property type="term" value="F:amidase activity"/>
    <property type="evidence" value="ECO:0007669"/>
    <property type="project" value="InterPro"/>
</dbReference>
<dbReference type="AlphaFoldDB" id="A0A1X6WME5"/>
<keyword evidence="4" id="KW-1185">Reference proteome</keyword>